<evidence type="ECO:0000256" key="2">
    <source>
        <dbReference type="SAM" id="Phobius"/>
    </source>
</evidence>
<dbReference type="PANTHER" id="PTHR11161">
    <property type="entry name" value="O-ACYLTRANSFERASE"/>
    <property type="match status" value="1"/>
</dbReference>
<feature type="transmembrane region" description="Helical" evidence="2">
    <location>
        <begin position="131"/>
        <end position="151"/>
    </location>
</feature>
<organism evidence="3">
    <name type="scientific">Timema douglasi</name>
    <name type="common">Walking stick</name>
    <dbReference type="NCBI Taxonomy" id="61478"/>
    <lineage>
        <taxon>Eukaryota</taxon>
        <taxon>Metazoa</taxon>
        <taxon>Ecdysozoa</taxon>
        <taxon>Arthropoda</taxon>
        <taxon>Hexapoda</taxon>
        <taxon>Insecta</taxon>
        <taxon>Pterygota</taxon>
        <taxon>Neoptera</taxon>
        <taxon>Polyneoptera</taxon>
        <taxon>Phasmatodea</taxon>
        <taxon>Timematodea</taxon>
        <taxon>Timematoidea</taxon>
        <taxon>Timematidae</taxon>
        <taxon>Timema</taxon>
    </lineage>
</organism>
<keyword evidence="2" id="KW-1133">Transmembrane helix</keyword>
<feature type="transmembrane region" description="Helical" evidence="2">
    <location>
        <begin position="312"/>
        <end position="334"/>
    </location>
</feature>
<protein>
    <recommendedName>
        <fullName evidence="4">Acyltransferase 3 domain-containing protein</fullName>
    </recommendedName>
</protein>
<feature type="region of interest" description="Disordered" evidence="1">
    <location>
        <begin position="388"/>
        <end position="419"/>
    </location>
</feature>
<dbReference type="AlphaFoldDB" id="A0A7R8VM53"/>
<feature type="transmembrane region" description="Helical" evidence="2">
    <location>
        <begin position="238"/>
        <end position="262"/>
    </location>
</feature>
<gene>
    <name evidence="3" type="ORF">TDIB3V08_LOCUS6685</name>
</gene>
<evidence type="ECO:0000256" key="1">
    <source>
        <dbReference type="SAM" id="MobiDB-lite"/>
    </source>
</evidence>
<keyword evidence="2" id="KW-0812">Transmembrane</keyword>
<evidence type="ECO:0008006" key="4">
    <source>
        <dbReference type="Google" id="ProtNLM"/>
    </source>
</evidence>
<evidence type="ECO:0000313" key="3">
    <source>
        <dbReference type="EMBL" id="CAD7200469.1"/>
    </source>
</evidence>
<proteinExistence type="predicted"/>
<dbReference type="PANTHER" id="PTHR11161:SF71">
    <property type="entry name" value="NOSE RESISTANT-TO-FLUOXETINE PROTEIN N-TERMINAL DOMAIN-CONTAINING PROTEIN"/>
    <property type="match status" value="1"/>
</dbReference>
<sequence>MEQSKIGDKLRNIEKRERDEGGENEKRSRENRLWGRVKTCFLGRPIVFSEGQAGHWVEFTLRFFLHQMLLTPAYAVVIAFYATLFPKIGSGPLWDARIGLERDRCVESWWANIIYVNNYVNTDMLCMFQSWYIAADTQLFLISMFLVYTIWRWPTVGKIFLFVVLALSLAIPFVITLISRLDPLLMMFRAELEDISSNAFFKHSYVKTHMRGTPYFLGVLLGYLVHRLQQSNKKVPKIAVWFGWIFSTFLLISSLYSSNVFYDPNYRYYASDAAVFASLDKLGWSLGSSWIIFACVTKNAGPIEMFLTWKPIIPLSRLTYSAFLVNGVVVLHHLGTLRAPTYVEDISLIKILISHVVVTFLLALVLSITFESPLNAIQKILLRKDHHTWKEEPTPPDDESLTKDETGGVFQMSGDDRDR</sequence>
<feature type="transmembrane region" description="Helical" evidence="2">
    <location>
        <begin position="63"/>
        <end position="84"/>
    </location>
</feature>
<feature type="transmembrane region" description="Helical" evidence="2">
    <location>
        <begin position="282"/>
        <end position="300"/>
    </location>
</feature>
<dbReference type="EMBL" id="OA567519">
    <property type="protein sequence ID" value="CAD7200469.1"/>
    <property type="molecule type" value="Genomic_DNA"/>
</dbReference>
<feature type="region of interest" description="Disordered" evidence="1">
    <location>
        <begin position="1"/>
        <end position="28"/>
    </location>
</feature>
<reference evidence="3" key="1">
    <citation type="submission" date="2020-11" db="EMBL/GenBank/DDBJ databases">
        <authorList>
            <person name="Tran Van P."/>
        </authorList>
    </citation>
    <scope>NUCLEOTIDE SEQUENCE</scope>
</reference>
<name>A0A7R8VM53_TIMDO</name>
<feature type="transmembrane region" description="Helical" evidence="2">
    <location>
        <begin position="346"/>
        <end position="370"/>
    </location>
</feature>
<feature type="transmembrane region" description="Helical" evidence="2">
    <location>
        <begin position="208"/>
        <end position="226"/>
    </location>
</feature>
<keyword evidence="2" id="KW-0472">Membrane</keyword>
<dbReference type="InterPro" id="IPR052728">
    <property type="entry name" value="O2_lipid_transport_reg"/>
</dbReference>
<accession>A0A7R8VM53</accession>
<feature type="transmembrane region" description="Helical" evidence="2">
    <location>
        <begin position="158"/>
        <end position="178"/>
    </location>
</feature>